<gene>
    <name evidence="8" type="primary">LOC115988371</name>
</gene>
<keyword evidence="3 6" id="KW-1133">Transmembrane helix</keyword>
<dbReference type="GO" id="GO:0005886">
    <property type="term" value="C:plasma membrane"/>
    <property type="evidence" value="ECO:0007669"/>
    <property type="project" value="TreeGrafter"/>
</dbReference>
<evidence type="ECO:0000256" key="6">
    <source>
        <dbReference type="SAM" id="Phobius"/>
    </source>
</evidence>
<dbReference type="InterPro" id="IPR044839">
    <property type="entry name" value="NDR1-like"/>
</dbReference>
<dbReference type="EMBL" id="LRBV02000005">
    <property type="status" value="NOT_ANNOTATED_CDS"/>
    <property type="molecule type" value="Genomic_DNA"/>
</dbReference>
<dbReference type="AlphaFoldDB" id="A0A7N2LNG6"/>
<evidence type="ECO:0000256" key="5">
    <source>
        <dbReference type="SAM" id="MobiDB-lite"/>
    </source>
</evidence>
<dbReference type="GeneID" id="115988371"/>
<evidence type="ECO:0000313" key="8">
    <source>
        <dbReference type="EnsemblPlants" id="QL05p012469:mrna:CDS:1"/>
    </source>
</evidence>
<feature type="domain" description="Late embryogenesis abundant protein LEA-2 subgroup" evidence="7">
    <location>
        <begin position="121"/>
        <end position="223"/>
    </location>
</feature>
<keyword evidence="9" id="KW-1185">Reference proteome</keyword>
<reference evidence="8 9" key="1">
    <citation type="journal article" date="2016" name="G3 (Bethesda)">
        <title>First Draft Assembly and Annotation of the Genome of a California Endemic Oak Quercus lobata Nee (Fagaceae).</title>
        <authorList>
            <person name="Sork V.L."/>
            <person name="Fitz-Gibbon S.T."/>
            <person name="Puiu D."/>
            <person name="Crepeau M."/>
            <person name="Gugger P.F."/>
            <person name="Sherman R."/>
            <person name="Stevens K."/>
            <person name="Langley C.H."/>
            <person name="Pellegrini M."/>
            <person name="Salzberg S.L."/>
        </authorList>
    </citation>
    <scope>NUCLEOTIDE SEQUENCE [LARGE SCALE GENOMIC DNA]</scope>
    <source>
        <strain evidence="8 9">cv. SW786</strain>
    </source>
</reference>
<sequence>MADRVYPSSKPATNGTAAPTATTSNGAFPATKAQLYGATRPAYRPQPHNRRRQHSRSCCCSCCIWLTFFLLLLILLVAIAGAIVYVLYRPHRPTFSVSNLKVSYLNVTSSSTIKSKFDLDITAKNPNKKLGYIYDTITVSLLSNDIDIGDSTIPAFEQGKKDTTVLKADITNTGKTLDSGSVSTLKTGLKSKSGIPLKIEIDTKVKAKMGGLKTPKVGIRVTCDGITATVPTGKKAATASTSASKCKVDIRIKIWKWTF</sequence>
<dbReference type="SUPFAM" id="SSF117070">
    <property type="entry name" value="LEA14-like"/>
    <property type="match status" value="1"/>
</dbReference>
<dbReference type="RefSeq" id="XP_030967769.1">
    <property type="nucleotide sequence ID" value="XM_031111909.1"/>
</dbReference>
<evidence type="ECO:0000256" key="1">
    <source>
        <dbReference type="ARBA" id="ARBA00004167"/>
    </source>
</evidence>
<dbReference type="Pfam" id="PF03168">
    <property type="entry name" value="LEA_2"/>
    <property type="match status" value="1"/>
</dbReference>
<dbReference type="InParanoid" id="A0A7N2LNG6"/>
<accession>A0A7N2LNG6</accession>
<feature type="region of interest" description="Disordered" evidence="5">
    <location>
        <begin position="1"/>
        <end position="27"/>
    </location>
</feature>
<dbReference type="PANTHER" id="PTHR31234">
    <property type="entry name" value="LATE EMBRYOGENESIS ABUNDANT (LEA) HYDROXYPROLINE-RICH GLYCOPROTEIN FAMILY"/>
    <property type="match status" value="1"/>
</dbReference>
<dbReference type="OMA" id="TFPANKA"/>
<dbReference type="EnsemblPlants" id="QL05p012469:mrna">
    <property type="protein sequence ID" value="QL05p012469:mrna:CDS:1"/>
    <property type="gene ID" value="QL05p012469"/>
</dbReference>
<dbReference type="Gramene" id="QL05p012469:mrna">
    <property type="protein sequence ID" value="QL05p012469:mrna:CDS:1"/>
    <property type="gene ID" value="QL05p012469"/>
</dbReference>
<evidence type="ECO:0000256" key="3">
    <source>
        <dbReference type="ARBA" id="ARBA00022989"/>
    </source>
</evidence>
<dbReference type="Proteomes" id="UP000594261">
    <property type="component" value="Chromosome 5"/>
</dbReference>
<proteinExistence type="predicted"/>
<dbReference type="InterPro" id="IPR004864">
    <property type="entry name" value="LEA_2"/>
</dbReference>
<keyword evidence="4 6" id="KW-0472">Membrane</keyword>
<dbReference type="PANTHER" id="PTHR31234:SF2">
    <property type="entry name" value="OS05G0199100 PROTEIN"/>
    <property type="match status" value="1"/>
</dbReference>
<dbReference type="GO" id="GO:0098542">
    <property type="term" value="P:defense response to other organism"/>
    <property type="evidence" value="ECO:0007669"/>
    <property type="project" value="InterPro"/>
</dbReference>
<organism evidence="8 9">
    <name type="scientific">Quercus lobata</name>
    <name type="common">Valley oak</name>
    <dbReference type="NCBI Taxonomy" id="97700"/>
    <lineage>
        <taxon>Eukaryota</taxon>
        <taxon>Viridiplantae</taxon>
        <taxon>Streptophyta</taxon>
        <taxon>Embryophyta</taxon>
        <taxon>Tracheophyta</taxon>
        <taxon>Spermatophyta</taxon>
        <taxon>Magnoliopsida</taxon>
        <taxon>eudicotyledons</taxon>
        <taxon>Gunneridae</taxon>
        <taxon>Pentapetalae</taxon>
        <taxon>rosids</taxon>
        <taxon>fabids</taxon>
        <taxon>Fagales</taxon>
        <taxon>Fagaceae</taxon>
        <taxon>Quercus</taxon>
    </lineage>
</organism>
<protein>
    <recommendedName>
        <fullName evidence="7">Late embryogenesis abundant protein LEA-2 subgroup domain-containing protein</fullName>
    </recommendedName>
</protein>
<dbReference type="OrthoDB" id="777167at2759"/>
<feature type="transmembrane region" description="Helical" evidence="6">
    <location>
        <begin position="64"/>
        <end position="88"/>
    </location>
</feature>
<keyword evidence="2 6" id="KW-0812">Transmembrane</keyword>
<evidence type="ECO:0000259" key="7">
    <source>
        <dbReference type="Pfam" id="PF03168"/>
    </source>
</evidence>
<dbReference type="FunCoup" id="A0A7N2LNG6">
    <property type="interactions" value="601"/>
</dbReference>
<comment type="subcellular location">
    <subcellularLocation>
        <location evidence="1">Membrane</location>
        <topology evidence="1">Single-pass membrane protein</topology>
    </subcellularLocation>
</comment>
<feature type="compositionally biased region" description="Low complexity" evidence="5">
    <location>
        <begin position="11"/>
        <end position="27"/>
    </location>
</feature>
<name>A0A7N2LNG6_QUELO</name>
<evidence type="ECO:0000256" key="4">
    <source>
        <dbReference type="ARBA" id="ARBA00023136"/>
    </source>
</evidence>
<dbReference type="Gene3D" id="2.60.40.1820">
    <property type="match status" value="1"/>
</dbReference>
<reference evidence="8" key="2">
    <citation type="submission" date="2021-01" db="UniProtKB">
        <authorList>
            <consortium name="EnsemblPlants"/>
        </authorList>
    </citation>
    <scope>IDENTIFICATION</scope>
</reference>
<evidence type="ECO:0000313" key="9">
    <source>
        <dbReference type="Proteomes" id="UP000594261"/>
    </source>
</evidence>
<evidence type="ECO:0000256" key="2">
    <source>
        <dbReference type="ARBA" id="ARBA00022692"/>
    </source>
</evidence>
<dbReference type="KEGG" id="qlo:115988371"/>